<name>A0ABV6FNU9_9BACT</name>
<dbReference type="InterPro" id="IPR001478">
    <property type="entry name" value="PDZ"/>
</dbReference>
<reference evidence="2 3" key="1">
    <citation type="submission" date="2024-09" db="EMBL/GenBank/DDBJ databases">
        <authorList>
            <person name="Sun Q."/>
            <person name="Mori K."/>
        </authorList>
    </citation>
    <scope>NUCLEOTIDE SEQUENCE [LARGE SCALE GENOMIC DNA]</scope>
    <source>
        <strain evidence="2 3">CCM 7650</strain>
    </source>
</reference>
<organism evidence="2 3">
    <name type="scientific">Fontibacter flavus</name>
    <dbReference type="NCBI Taxonomy" id="654838"/>
    <lineage>
        <taxon>Bacteria</taxon>
        <taxon>Pseudomonadati</taxon>
        <taxon>Bacteroidota</taxon>
        <taxon>Cytophagia</taxon>
        <taxon>Cytophagales</taxon>
        <taxon>Cyclobacteriaceae</taxon>
        <taxon>Fontibacter</taxon>
    </lineage>
</organism>
<dbReference type="EMBL" id="JBHLWI010000002">
    <property type="protein sequence ID" value="MFC0261312.1"/>
    <property type="molecule type" value="Genomic_DNA"/>
</dbReference>
<dbReference type="GO" id="GO:0008233">
    <property type="term" value="F:peptidase activity"/>
    <property type="evidence" value="ECO:0007669"/>
    <property type="project" value="UniProtKB-KW"/>
</dbReference>
<keyword evidence="2" id="KW-0378">Hydrolase</keyword>
<proteinExistence type="predicted"/>
<evidence type="ECO:0000313" key="2">
    <source>
        <dbReference type="EMBL" id="MFC0261312.1"/>
    </source>
</evidence>
<sequence>MIVKSLLVGFLFNILLSLSLYAQVPGFYMKERAKKTELPFYSSNNLIILPVSINGGTPVNFLIDTGVKTNILFSKTIGDQLNMTYTRKLDLVGADGKTVLTANVSPTNHLDLGRLEGISQTVLVLDDDFFELEMVIGVPVFGVIGYEFFKHNPVKIDYDKSLITFYESERLRWRPFGFRKIQMDIDNGKPYIKGRVKQISSEELSAKLLIDLGANHGLLLNMETSDKITLPPKHIESDLGRSLGGELFGYVGRVKSLRLDGLNFMDVITSYPEETEFSYVIKESGRQGSLGSELWGRTKIVLDYQRKRLFIKRGSTFSNPFEFDMSGITTKMLPTEDKRFIVSNVRKNSAAEQAGIMVNDEFLEINKIPIDFWELSDLIKLFRSEEGRPVSVKMKRFNSQDPEDFEIFERKFQLKRQI</sequence>
<dbReference type="Pfam" id="PF17820">
    <property type="entry name" value="PDZ_6"/>
    <property type="match status" value="1"/>
</dbReference>
<keyword evidence="3" id="KW-1185">Reference proteome</keyword>
<dbReference type="InterPro" id="IPR036034">
    <property type="entry name" value="PDZ_sf"/>
</dbReference>
<dbReference type="Gene3D" id="2.30.42.10">
    <property type="match status" value="1"/>
</dbReference>
<evidence type="ECO:0000313" key="3">
    <source>
        <dbReference type="Proteomes" id="UP001589797"/>
    </source>
</evidence>
<dbReference type="SMART" id="SM00228">
    <property type="entry name" value="PDZ"/>
    <property type="match status" value="1"/>
</dbReference>
<protein>
    <submittedName>
        <fullName evidence="2">Aspartyl protease family protein</fullName>
    </submittedName>
</protein>
<feature type="domain" description="PDZ" evidence="1">
    <location>
        <begin position="324"/>
        <end position="398"/>
    </location>
</feature>
<comment type="caution">
    <text evidence="2">The sequence shown here is derived from an EMBL/GenBank/DDBJ whole genome shotgun (WGS) entry which is preliminary data.</text>
</comment>
<dbReference type="InterPro" id="IPR021109">
    <property type="entry name" value="Peptidase_aspartic_dom_sf"/>
</dbReference>
<dbReference type="Gene3D" id="2.40.70.10">
    <property type="entry name" value="Acid Proteases"/>
    <property type="match status" value="2"/>
</dbReference>
<dbReference type="Pfam" id="PF13650">
    <property type="entry name" value="Asp_protease_2"/>
    <property type="match status" value="1"/>
</dbReference>
<gene>
    <name evidence="2" type="ORF">ACFFIP_01360</name>
</gene>
<accession>A0ABV6FNU9</accession>
<keyword evidence="2" id="KW-0645">Protease</keyword>
<dbReference type="SUPFAM" id="SSF50156">
    <property type="entry name" value="PDZ domain-like"/>
    <property type="match status" value="1"/>
</dbReference>
<dbReference type="InterPro" id="IPR041489">
    <property type="entry name" value="PDZ_6"/>
</dbReference>
<dbReference type="GO" id="GO:0006508">
    <property type="term" value="P:proteolysis"/>
    <property type="evidence" value="ECO:0007669"/>
    <property type="project" value="UniProtKB-KW"/>
</dbReference>
<evidence type="ECO:0000259" key="1">
    <source>
        <dbReference type="SMART" id="SM00228"/>
    </source>
</evidence>
<dbReference type="RefSeq" id="WP_382385766.1">
    <property type="nucleotide sequence ID" value="NZ_JBHLWI010000002.1"/>
</dbReference>
<dbReference type="Proteomes" id="UP001589797">
    <property type="component" value="Unassembled WGS sequence"/>
</dbReference>